<sequence>MEPSRYPKSPYPSYESLGSLQPNATGLTSEPYPLFYQAPHMFAYNHAPADHVEMLYDRRCTTVYNPISTSPVRDAWYRPSMEHGPHGIVYSEPRPIGIPPFQLQVITGDHHHHAEKATQTALSDSVVDTRVRNERQSTYRGPTPRRLVSQVAYKPRRLVGFSGPREIEFSVSGVVGIRLSDASEGNWAGFDGRDDRSLFGEDRAQIVLRLQLTGGSTWQSKIPIKDFTKQRRPITRAKLAAEVAKRVKKFIASGCRNMNDVGHSQCPLMNVSLRRVYLTRFVRVSTASWQPELFVE</sequence>
<comment type="caution">
    <text evidence="2">The sequence shown here is derived from an EMBL/GenBank/DDBJ whole genome shotgun (WGS) entry which is preliminary data.</text>
</comment>
<accession>A0A9P6L2V1</accession>
<evidence type="ECO:0000313" key="3">
    <source>
        <dbReference type="Proteomes" id="UP000736335"/>
    </source>
</evidence>
<gene>
    <name evidence="2" type="ORF">BJ322DRAFT_345406</name>
</gene>
<evidence type="ECO:0000313" key="2">
    <source>
        <dbReference type="EMBL" id="KAF9779841.1"/>
    </source>
</evidence>
<feature type="compositionally biased region" description="Low complexity" evidence="1">
    <location>
        <begin position="1"/>
        <end position="16"/>
    </location>
</feature>
<protein>
    <submittedName>
        <fullName evidence="2">Uncharacterized protein</fullName>
    </submittedName>
</protein>
<reference evidence="2" key="2">
    <citation type="submission" date="2020-11" db="EMBL/GenBank/DDBJ databases">
        <authorList>
            <consortium name="DOE Joint Genome Institute"/>
            <person name="Kuo A."/>
            <person name="Miyauchi S."/>
            <person name="Kiss E."/>
            <person name="Drula E."/>
            <person name="Kohler A."/>
            <person name="Sanchez-Garcia M."/>
            <person name="Andreopoulos B."/>
            <person name="Barry K.W."/>
            <person name="Bonito G."/>
            <person name="Buee M."/>
            <person name="Carver A."/>
            <person name="Chen C."/>
            <person name="Cichocki N."/>
            <person name="Clum A."/>
            <person name="Culley D."/>
            <person name="Crous P.W."/>
            <person name="Fauchery L."/>
            <person name="Girlanda M."/>
            <person name="Hayes R."/>
            <person name="Keri Z."/>
            <person name="Labutti K."/>
            <person name="Lipzen A."/>
            <person name="Lombard V."/>
            <person name="Magnuson J."/>
            <person name="Maillard F."/>
            <person name="Morin E."/>
            <person name="Murat C."/>
            <person name="Nolan M."/>
            <person name="Ohm R."/>
            <person name="Pangilinan J."/>
            <person name="Pereira M."/>
            <person name="Perotto S."/>
            <person name="Peter M."/>
            <person name="Riley R."/>
            <person name="Sitrit Y."/>
            <person name="Stielow B."/>
            <person name="Szollosi G."/>
            <person name="Zifcakova L."/>
            <person name="Stursova M."/>
            <person name="Spatafora J.W."/>
            <person name="Tedersoo L."/>
            <person name="Vaario L.-M."/>
            <person name="Yamada A."/>
            <person name="Yan M."/>
            <person name="Wang P."/>
            <person name="Xu J."/>
            <person name="Bruns T."/>
            <person name="Baldrian P."/>
            <person name="Vilgalys R."/>
            <person name="Henrissat B."/>
            <person name="Grigoriev I.V."/>
            <person name="Hibbett D."/>
            <person name="Nagy L.G."/>
            <person name="Martin F.M."/>
        </authorList>
    </citation>
    <scope>NUCLEOTIDE SEQUENCE</scope>
    <source>
        <strain evidence="2">UH-Tt-Lm1</strain>
    </source>
</reference>
<name>A0A9P6L2V1_9AGAM</name>
<feature type="region of interest" description="Disordered" evidence="1">
    <location>
        <begin position="1"/>
        <end position="23"/>
    </location>
</feature>
<reference evidence="2" key="1">
    <citation type="journal article" date="2020" name="Nat. Commun.">
        <title>Large-scale genome sequencing of mycorrhizal fungi provides insights into the early evolution of symbiotic traits.</title>
        <authorList>
            <person name="Miyauchi S."/>
            <person name="Kiss E."/>
            <person name="Kuo A."/>
            <person name="Drula E."/>
            <person name="Kohler A."/>
            <person name="Sanchez-Garcia M."/>
            <person name="Morin E."/>
            <person name="Andreopoulos B."/>
            <person name="Barry K.W."/>
            <person name="Bonito G."/>
            <person name="Buee M."/>
            <person name="Carver A."/>
            <person name="Chen C."/>
            <person name="Cichocki N."/>
            <person name="Clum A."/>
            <person name="Culley D."/>
            <person name="Crous P.W."/>
            <person name="Fauchery L."/>
            <person name="Girlanda M."/>
            <person name="Hayes R.D."/>
            <person name="Keri Z."/>
            <person name="LaButti K."/>
            <person name="Lipzen A."/>
            <person name="Lombard V."/>
            <person name="Magnuson J."/>
            <person name="Maillard F."/>
            <person name="Murat C."/>
            <person name="Nolan M."/>
            <person name="Ohm R.A."/>
            <person name="Pangilinan J."/>
            <person name="Pereira M.F."/>
            <person name="Perotto S."/>
            <person name="Peter M."/>
            <person name="Pfister S."/>
            <person name="Riley R."/>
            <person name="Sitrit Y."/>
            <person name="Stielow J.B."/>
            <person name="Szollosi G."/>
            <person name="Zifcakova L."/>
            <person name="Stursova M."/>
            <person name="Spatafora J.W."/>
            <person name="Tedersoo L."/>
            <person name="Vaario L.M."/>
            <person name="Yamada A."/>
            <person name="Yan M."/>
            <person name="Wang P."/>
            <person name="Xu J."/>
            <person name="Bruns T."/>
            <person name="Baldrian P."/>
            <person name="Vilgalys R."/>
            <person name="Dunand C."/>
            <person name="Henrissat B."/>
            <person name="Grigoriev I.V."/>
            <person name="Hibbett D."/>
            <person name="Nagy L.G."/>
            <person name="Martin F.M."/>
        </authorList>
    </citation>
    <scope>NUCLEOTIDE SEQUENCE</scope>
    <source>
        <strain evidence="2">UH-Tt-Lm1</strain>
    </source>
</reference>
<keyword evidence="3" id="KW-1185">Reference proteome</keyword>
<dbReference type="EMBL" id="WIUZ02000018">
    <property type="protein sequence ID" value="KAF9779841.1"/>
    <property type="molecule type" value="Genomic_DNA"/>
</dbReference>
<proteinExistence type="predicted"/>
<organism evidence="2 3">
    <name type="scientific">Thelephora terrestris</name>
    <dbReference type="NCBI Taxonomy" id="56493"/>
    <lineage>
        <taxon>Eukaryota</taxon>
        <taxon>Fungi</taxon>
        <taxon>Dikarya</taxon>
        <taxon>Basidiomycota</taxon>
        <taxon>Agaricomycotina</taxon>
        <taxon>Agaricomycetes</taxon>
        <taxon>Thelephorales</taxon>
        <taxon>Thelephoraceae</taxon>
        <taxon>Thelephora</taxon>
    </lineage>
</organism>
<dbReference type="AlphaFoldDB" id="A0A9P6L2V1"/>
<dbReference type="Proteomes" id="UP000736335">
    <property type="component" value="Unassembled WGS sequence"/>
</dbReference>
<evidence type="ECO:0000256" key="1">
    <source>
        <dbReference type="SAM" id="MobiDB-lite"/>
    </source>
</evidence>
<dbReference type="OrthoDB" id="2639744at2759"/>